<sequence length="518" mass="59596">MSPHNPWLDRAKTIKIPALLPQSALPGPSAPLMDWIKVVSEDPLLAMQIYRFANRMMSNRQVLVRTLEHAVALIGSQRLIKLSNEIPRVEAGSTAMAGLQSTVGDSLVAASLMRQWFEMRQIPWTESDYWMTLFYNVGLWTLWLLEPQMMEGFEYRAERGENRDRLIEELIGMPLRDWNDELCHFFQLPAIPETNSPEENQQIENRIQPHKLSALKFFLPFSHELAYRVRLSWDSDIMETLCRTGEIALGLTEFRPMLKTWITKAAREYQLPQAATAARRMLAHQPPLSTQPNPKREGFSEADLARAAQLGRTHKTRNRTSSPQKPARKPAEQPRPSSESRKPTATPRQRHSVQLNTLREIRRQFRNEKSWHSPVEIQESALYGLQKGLGLHRIVVMEVNNGAWEAFDSEGCDYDRPLRQLKLPLASSPILTEFTRRVSAAFLHNGNRHKARKQLPANLLTAADNQPFFLRSFNIGPEVTMMIYADAKGDPEPLNDIDYRLFREFCADWNTALNRSRQ</sequence>
<feature type="domain" description="HDOD" evidence="2">
    <location>
        <begin position="27"/>
        <end position="188"/>
    </location>
</feature>
<comment type="caution">
    <text evidence="3">The sequence shown here is derived from an EMBL/GenBank/DDBJ whole genome shotgun (WGS) entry which is preliminary data.</text>
</comment>
<keyword evidence="4" id="KW-1185">Reference proteome</keyword>
<reference evidence="3" key="2">
    <citation type="submission" date="2020-09" db="EMBL/GenBank/DDBJ databases">
        <authorList>
            <person name="Sun Q."/>
            <person name="Kim S."/>
        </authorList>
    </citation>
    <scope>NUCLEOTIDE SEQUENCE</scope>
    <source>
        <strain evidence="3">KCTC 22169</strain>
    </source>
</reference>
<evidence type="ECO:0000313" key="4">
    <source>
        <dbReference type="Proteomes" id="UP000626148"/>
    </source>
</evidence>
<evidence type="ECO:0000259" key="2">
    <source>
        <dbReference type="Pfam" id="PF08668"/>
    </source>
</evidence>
<dbReference type="EMBL" id="BMXR01000002">
    <property type="protein sequence ID" value="GGX45980.1"/>
    <property type="molecule type" value="Genomic_DNA"/>
</dbReference>
<dbReference type="InterPro" id="IPR013976">
    <property type="entry name" value="HDOD"/>
</dbReference>
<dbReference type="Proteomes" id="UP000626148">
    <property type="component" value="Unassembled WGS sequence"/>
</dbReference>
<reference evidence="3" key="1">
    <citation type="journal article" date="2014" name="Int. J. Syst. Evol. Microbiol.">
        <title>Complete genome sequence of Corynebacterium casei LMG S-19264T (=DSM 44701T), isolated from a smear-ripened cheese.</title>
        <authorList>
            <consortium name="US DOE Joint Genome Institute (JGI-PGF)"/>
            <person name="Walter F."/>
            <person name="Albersmeier A."/>
            <person name="Kalinowski J."/>
            <person name="Ruckert C."/>
        </authorList>
    </citation>
    <scope>NUCLEOTIDE SEQUENCE</scope>
    <source>
        <strain evidence="3">KCTC 22169</strain>
    </source>
</reference>
<gene>
    <name evidence="3" type="ORF">GCM10007392_11280</name>
</gene>
<dbReference type="AlphaFoldDB" id="A0A918K5E3"/>
<accession>A0A918K5E3</accession>
<organism evidence="3 4">
    <name type="scientific">Saccharospirillum salsuginis</name>
    <dbReference type="NCBI Taxonomy" id="418750"/>
    <lineage>
        <taxon>Bacteria</taxon>
        <taxon>Pseudomonadati</taxon>
        <taxon>Pseudomonadota</taxon>
        <taxon>Gammaproteobacteria</taxon>
        <taxon>Oceanospirillales</taxon>
        <taxon>Saccharospirillaceae</taxon>
        <taxon>Saccharospirillum</taxon>
    </lineage>
</organism>
<dbReference type="RefSeq" id="WP_189607507.1">
    <property type="nucleotide sequence ID" value="NZ_BMXR01000002.1"/>
</dbReference>
<evidence type="ECO:0000313" key="3">
    <source>
        <dbReference type="EMBL" id="GGX45980.1"/>
    </source>
</evidence>
<name>A0A918K5E3_9GAMM</name>
<protein>
    <recommendedName>
        <fullName evidence="2">HDOD domain-containing protein</fullName>
    </recommendedName>
</protein>
<evidence type="ECO:0000256" key="1">
    <source>
        <dbReference type="SAM" id="MobiDB-lite"/>
    </source>
</evidence>
<dbReference type="Pfam" id="PF08668">
    <property type="entry name" value="HDOD"/>
    <property type="match status" value="1"/>
</dbReference>
<dbReference type="SUPFAM" id="SSF109604">
    <property type="entry name" value="HD-domain/PDEase-like"/>
    <property type="match status" value="1"/>
</dbReference>
<proteinExistence type="predicted"/>
<dbReference type="Gene3D" id="1.10.3210.10">
    <property type="entry name" value="Hypothetical protein af1432"/>
    <property type="match status" value="1"/>
</dbReference>
<feature type="region of interest" description="Disordered" evidence="1">
    <location>
        <begin position="309"/>
        <end position="352"/>
    </location>
</feature>